<evidence type="ECO:0000313" key="2">
    <source>
        <dbReference type="EMBL" id="KQL18257.1"/>
    </source>
</evidence>
<dbReference type="STRING" id="1637975.AN957_06425"/>
<dbReference type="PATRIC" id="fig|1637975.4.peg.984"/>
<keyword evidence="1" id="KW-0472">Membrane</keyword>
<sequence>MMHVKVKAKDVRFTIPIPYAMLNMVISILSSKFVLHQANKWTKEHFERKKLDLAIPQIDKEMLKPIVQELKNYKGLVLVDVKAKDGTEVKVRL</sequence>
<evidence type="ECO:0000256" key="1">
    <source>
        <dbReference type="SAM" id="Phobius"/>
    </source>
</evidence>
<comment type="caution">
    <text evidence="2">The sequence shown here is derived from an EMBL/GenBank/DDBJ whole genome shotgun (WGS) entry which is preliminary data.</text>
</comment>
<evidence type="ECO:0000313" key="3">
    <source>
        <dbReference type="Proteomes" id="UP000050996"/>
    </source>
</evidence>
<keyword evidence="1" id="KW-0812">Transmembrane</keyword>
<dbReference type="RefSeq" id="WP_053477450.1">
    <property type="nucleotide sequence ID" value="NZ_CP041305.1"/>
</dbReference>
<keyword evidence="3" id="KW-1185">Reference proteome</keyword>
<keyword evidence="1" id="KW-1133">Transmembrane helix</keyword>
<gene>
    <name evidence="2" type="ORF">AN957_06425</name>
</gene>
<name>A0A0Q3QK40_9BACI</name>
<proteinExistence type="predicted"/>
<accession>A0A0Q3QK40</accession>
<dbReference type="EMBL" id="LJIX01000006">
    <property type="protein sequence ID" value="KQL18257.1"/>
    <property type="molecule type" value="Genomic_DNA"/>
</dbReference>
<dbReference type="Proteomes" id="UP000050996">
    <property type="component" value="Unassembled WGS sequence"/>
</dbReference>
<feature type="transmembrane region" description="Helical" evidence="1">
    <location>
        <begin position="15"/>
        <end position="35"/>
    </location>
</feature>
<protein>
    <submittedName>
        <fullName evidence="2">Uncharacterized protein</fullName>
    </submittedName>
</protein>
<organism evidence="2 3">
    <name type="scientific">Cytobacillus solani</name>
    <dbReference type="NCBI Taxonomy" id="1637975"/>
    <lineage>
        <taxon>Bacteria</taxon>
        <taxon>Bacillati</taxon>
        <taxon>Bacillota</taxon>
        <taxon>Bacilli</taxon>
        <taxon>Bacillales</taxon>
        <taxon>Bacillaceae</taxon>
        <taxon>Cytobacillus</taxon>
    </lineage>
</organism>
<dbReference type="AlphaFoldDB" id="A0A0Q3QK40"/>
<reference evidence="2 3" key="1">
    <citation type="submission" date="2015-09" db="EMBL/GenBank/DDBJ databases">
        <title>Genome sequencing project for genomic taxonomy and phylogenomics of Bacillus-like bacteria.</title>
        <authorList>
            <person name="Liu B."/>
            <person name="Wang J."/>
            <person name="Zhu Y."/>
            <person name="Liu G."/>
            <person name="Chen Q."/>
            <person name="Chen Z."/>
            <person name="Lan J."/>
            <person name="Che J."/>
            <person name="Ge C."/>
            <person name="Shi H."/>
            <person name="Pan Z."/>
            <person name="Liu X."/>
        </authorList>
    </citation>
    <scope>NUCLEOTIDE SEQUENCE [LARGE SCALE GENOMIC DNA]</scope>
    <source>
        <strain evidence="2 3">FJAT-18043</strain>
    </source>
</reference>